<feature type="region of interest" description="Disordered" evidence="7">
    <location>
        <begin position="171"/>
        <end position="206"/>
    </location>
</feature>
<dbReference type="InterPro" id="IPR006612">
    <property type="entry name" value="THAP_Znf"/>
</dbReference>
<dbReference type="PROSITE" id="PS50950">
    <property type="entry name" value="ZF_THAP"/>
    <property type="match status" value="1"/>
</dbReference>
<keyword evidence="2 5" id="KW-0863">Zinc-finger</keyword>
<keyword evidence="1" id="KW-0479">Metal-binding</keyword>
<proteinExistence type="predicted"/>
<dbReference type="Proteomes" id="UP001152320">
    <property type="component" value="Chromosome 17"/>
</dbReference>
<evidence type="ECO:0000256" key="3">
    <source>
        <dbReference type="ARBA" id="ARBA00022833"/>
    </source>
</evidence>
<dbReference type="GO" id="GO:0003677">
    <property type="term" value="F:DNA binding"/>
    <property type="evidence" value="ECO:0007669"/>
    <property type="project" value="UniProtKB-UniRule"/>
</dbReference>
<dbReference type="GO" id="GO:0008270">
    <property type="term" value="F:zinc ion binding"/>
    <property type="evidence" value="ECO:0007669"/>
    <property type="project" value="UniProtKB-KW"/>
</dbReference>
<evidence type="ECO:0000259" key="8">
    <source>
        <dbReference type="PROSITE" id="PS50950"/>
    </source>
</evidence>
<feature type="region of interest" description="Disordered" evidence="7">
    <location>
        <begin position="284"/>
        <end position="312"/>
    </location>
</feature>
<accession>A0A9Q0YPF2</accession>
<feature type="domain" description="THAP-type" evidence="8">
    <location>
        <begin position="1"/>
        <end position="101"/>
    </location>
</feature>
<evidence type="ECO:0000313" key="9">
    <source>
        <dbReference type="EMBL" id="KAJ8026140.1"/>
    </source>
</evidence>
<evidence type="ECO:0000256" key="2">
    <source>
        <dbReference type="ARBA" id="ARBA00022771"/>
    </source>
</evidence>
<feature type="coiled-coil region" evidence="6">
    <location>
        <begin position="216"/>
        <end position="264"/>
    </location>
</feature>
<keyword evidence="3" id="KW-0862">Zinc</keyword>
<sequence length="337" mass="38386">MVRICSVIGCSNSTAKLEEWYSQLCEIHGLHFGSCVCKPPFQLFPFPTESRDPEARRRWINLVNRKTKDGRDWQPTYQDRVCSVHFLESEPTPSLPDPTELLGYDTLHPMAISKRKLPRDPPEESLPFRVVVEEIKVPEPKRKRKQEVSPKAQRKWKNMEKQSPIVIAVGMNENTEEEKVSENESLSTVDEHFDDSNSPSKTRQSECECPDKVEKIKELERRVKTLKQHVVVAKNELRVAKNELKVAKNELKVAKNELEVGKSMESGKSSAPVCQTVFSALKSNEKGRLSDGTPARAETESHFSSLEPEVGRKRYQTRNKASVLWSTRKGKKASNAC</sequence>
<feature type="compositionally biased region" description="Basic residues" evidence="7">
    <location>
        <begin position="328"/>
        <end position="337"/>
    </location>
</feature>
<keyword evidence="4 5" id="KW-0238">DNA-binding</keyword>
<dbReference type="Pfam" id="PF05485">
    <property type="entry name" value="THAP"/>
    <property type="match status" value="1"/>
</dbReference>
<keyword evidence="6" id="KW-0175">Coiled coil</keyword>
<dbReference type="OrthoDB" id="10067850at2759"/>
<organism evidence="9 10">
    <name type="scientific">Holothuria leucospilota</name>
    <name type="common">Black long sea cucumber</name>
    <name type="synonym">Mertensiothuria leucospilota</name>
    <dbReference type="NCBI Taxonomy" id="206669"/>
    <lineage>
        <taxon>Eukaryota</taxon>
        <taxon>Metazoa</taxon>
        <taxon>Echinodermata</taxon>
        <taxon>Eleutherozoa</taxon>
        <taxon>Echinozoa</taxon>
        <taxon>Holothuroidea</taxon>
        <taxon>Aspidochirotacea</taxon>
        <taxon>Aspidochirotida</taxon>
        <taxon>Holothuriidae</taxon>
        <taxon>Holothuria</taxon>
    </lineage>
</organism>
<reference evidence="9" key="1">
    <citation type="submission" date="2021-10" db="EMBL/GenBank/DDBJ databases">
        <title>Tropical sea cucumber genome reveals ecological adaptation and Cuvierian tubules defense mechanism.</title>
        <authorList>
            <person name="Chen T."/>
        </authorList>
    </citation>
    <scope>NUCLEOTIDE SEQUENCE</scope>
    <source>
        <strain evidence="9">Nanhai2018</strain>
        <tissue evidence="9">Muscle</tissue>
    </source>
</reference>
<name>A0A9Q0YPF2_HOLLE</name>
<evidence type="ECO:0000256" key="1">
    <source>
        <dbReference type="ARBA" id="ARBA00022723"/>
    </source>
</evidence>
<gene>
    <name evidence="9" type="ORF">HOLleu_33898</name>
</gene>
<dbReference type="AlphaFoldDB" id="A0A9Q0YPF2"/>
<comment type="caution">
    <text evidence="9">The sequence shown here is derived from an EMBL/GenBank/DDBJ whole genome shotgun (WGS) entry which is preliminary data.</text>
</comment>
<feature type="region of interest" description="Disordered" evidence="7">
    <location>
        <begin position="318"/>
        <end position="337"/>
    </location>
</feature>
<keyword evidence="10" id="KW-1185">Reference proteome</keyword>
<dbReference type="SMART" id="SM00980">
    <property type="entry name" value="THAP"/>
    <property type="match status" value="1"/>
</dbReference>
<evidence type="ECO:0000256" key="4">
    <source>
        <dbReference type="ARBA" id="ARBA00023125"/>
    </source>
</evidence>
<dbReference type="SUPFAM" id="SSF57716">
    <property type="entry name" value="Glucocorticoid receptor-like (DNA-binding domain)"/>
    <property type="match status" value="1"/>
</dbReference>
<protein>
    <recommendedName>
        <fullName evidence="8">THAP-type domain-containing protein</fullName>
    </recommendedName>
</protein>
<dbReference type="EMBL" id="JAIZAY010000017">
    <property type="protein sequence ID" value="KAJ8026140.1"/>
    <property type="molecule type" value="Genomic_DNA"/>
</dbReference>
<evidence type="ECO:0000256" key="7">
    <source>
        <dbReference type="SAM" id="MobiDB-lite"/>
    </source>
</evidence>
<evidence type="ECO:0000256" key="6">
    <source>
        <dbReference type="SAM" id="Coils"/>
    </source>
</evidence>
<evidence type="ECO:0000313" key="10">
    <source>
        <dbReference type="Proteomes" id="UP001152320"/>
    </source>
</evidence>
<evidence type="ECO:0000256" key="5">
    <source>
        <dbReference type="PROSITE-ProRule" id="PRU00309"/>
    </source>
</evidence>